<dbReference type="EMBL" id="GBRH01202043">
    <property type="protein sequence ID" value="JAD95852.1"/>
    <property type="molecule type" value="Transcribed_RNA"/>
</dbReference>
<proteinExistence type="predicted"/>
<protein>
    <submittedName>
        <fullName evidence="1">EMB2369 (EMBRYO DEFECTIVE 2369)</fullName>
    </submittedName>
</protein>
<reference evidence="1" key="2">
    <citation type="journal article" date="2015" name="Data Brief">
        <title>Shoot transcriptome of the giant reed, Arundo donax.</title>
        <authorList>
            <person name="Barrero R.A."/>
            <person name="Guerrero F.D."/>
            <person name="Moolhuijzen P."/>
            <person name="Goolsby J.A."/>
            <person name="Tidwell J."/>
            <person name="Bellgard S.E."/>
            <person name="Bellgard M.I."/>
        </authorList>
    </citation>
    <scope>NUCLEOTIDE SEQUENCE</scope>
    <source>
        <tissue evidence="1">Shoot tissue taken approximately 20 cm above the soil surface</tissue>
    </source>
</reference>
<evidence type="ECO:0000313" key="1">
    <source>
        <dbReference type="EMBL" id="JAD95852.1"/>
    </source>
</evidence>
<organism evidence="1">
    <name type="scientific">Arundo donax</name>
    <name type="common">Giant reed</name>
    <name type="synonym">Donax arundinaceus</name>
    <dbReference type="NCBI Taxonomy" id="35708"/>
    <lineage>
        <taxon>Eukaryota</taxon>
        <taxon>Viridiplantae</taxon>
        <taxon>Streptophyta</taxon>
        <taxon>Embryophyta</taxon>
        <taxon>Tracheophyta</taxon>
        <taxon>Spermatophyta</taxon>
        <taxon>Magnoliopsida</taxon>
        <taxon>Liliopsida</taxon>
        <taxon>Poales</taxon>
        <taxon>Poaceae</taxon>
        <taxon>PACMAD clade</taxon>
        <taxon>Arundinoideae</taxon>
        <taxon>Arundineae</taxon>
        <taxon>Arundo</taxon>
    </lineage>
</organism>
<sequence length="59" mass="6661">MSLQVLPRNRCTPSIPPVLHVFESLNGPMNISYKRRESAPYSETTSSGLMTFPRLLLIL</sequence>
<dbReference type="AlphaFoldDB" id="A0A0A9EIG3"/>
<accession>A0A0A9EIG3</accession>
<name>A0A0A9EIG3_ARUDO</name>
<reference evidence="1" key="1">
    <citation type="submission" date="2014-09" db="EMBL/GenBank/DDBJ databases">
        <authorList>
            <person name="Magalhaes I.L.F."/>
            <person name="Oliveira U."/>
            <person name="Santos F.R."/>
            <person name="Vidigal T.H.D.A."/>
            <person name="Brescovit A.D."/>
            <person name="Santos A.J."/>
        </authorList>
    </citation>
    <scope>NUCLEOTIDE SEQUENCE</scope>
    <source>
        <tissue evidence="1">Shoot tissue taken approximately 20 cm above the soil surface</tissue>
    </source>
</reference>